<dbReference type="HOGENOM" id="CLU_1324174_0_0_6"/>
<protein>
    <submittedName>
        <fullName evidence="1">Uncharacterized protein</fullName>
    </submittedName>
</protein>
<dbReference type="Pfam" id="PF13469">
    <property type="entry name" value="Sulfotransfer_3"/>
    <property type="match status" value="1"/>
</dbReference>
<evidence type="ECO:0000313" key="2">
    <source>
        <dbReference type="Proteomes" id="UP000000683"/>
    </source>
</evidence>
<organism evidence="1 2">
    <name type="scientific">Alteromonas naphthalenivorans</name>
    <dbReference type="NCBI Taxonomy" id="715451"/>
    <lineage>
        <taxon>Bacteria</taxon>
        <taxon>Pseudomonadati</taxon>
        <taxon>Pseudomonadota</taxon>
        <taxon>Gammaproteobacteria</taxon>
        <taxon>Alteromonadales</taxon>
        <taxon>Alteromonadaceae</taxon>
        <taxon>Alteromonas/Salinimonas group</taxon>
        <taxon>Alteromonas</taxon>
    </lineage>
</organism>
<accession>F5ZC30</accession>
<evidence type="ECO:0000313" key="1">
    <source>
        <dbReference type="EMBL" id="AEF02268.1"/>
    </source>
</evidence>
<dbReference type="Gene3D" id="3.40.50.300">
    <property type="entry name" value="P-loop containing nucleotide triphosphate hydrolases"/>
    <property type="match status" value="1"/>
</dbReference>
<dbReference type="InterPro" id="IPR027417">
    <property type="entry name" value="P-loop_NTPase"/>
</dbReference>
<name>F5ZC30_ALTNA</name>
<dbReference type="Proteomes" id="UP000000683">
    <property type="component" value="Chromosome"/>
</dbReference>
<dbReference type="EMBL" id="CP002339">
    <property type="protein sequence ID" value="AEF02268.1"/>
    <property type="molecule type" value="Genomic_DNA"/>
</dbReference>
<dbReference type="KEGG" id="alt:ambt_03590"/>
<keyword evidence="2" id="KW-1185">Reference proteome</keyword>
<proteinExistence type="predicted"/>
<sequence length="207" mass="24060">MKLFEHFAKSSSFLKRTFLKEHLYKEYFTELFSMARSSPKCRSAGFKLMYSQEKRNRGLWGYLSQNTDKIIHLKRKNLLNRAISKVYMESTGIAHANEVASGDTSKPKGSLDIEKVLDELKKDISESSSFSKKITALPPERVITIYYEDLIENLDITLKKLYNFLEVPFHHYSSNFKKLSNEQPEDYVLNYHVLKAAAIENKLIANF</sequence>
<gene>
    <name evidence="1" type="ordered locus">ambt_03590</name>
</gene>
<dbReference type="AlphaFoldDB" id="F5ZC30"/>
<dbReference type="SUPFAM" id="SSF52540">
    <property type="entry name" value="P-loop containing nucleoside triphosphate hydrolases"/>
    <property type="match status" value="1"/>
</dbReference>
<reference evidence="1 2" key="1">
    <citation type="journal article" date="2011" name="J. Bacteriol.">
        <title>Complete genome sequence of the polycyclic aromatic hydrocarbon-degrading bacterium Alteromonas sp. strain SN2.</title>
        <authorList>
            <person name="Jin H.M."/>
            <person name="Jeong H."/>
            <person name="Moon E.J."/>
            <person name="Math R.K."/>
            <person name="Lee K."/>
            <person name="Kim H.J."/>
            <person name="Jeon C.O."/>
            <person name="Oh T.K."/>
            <person name="Kim J.F."/>
        </authorList>
    </citation>
    <scope>NUCLEOTIDE SEQUENCE [LARGE SCALE GENOMIC DNA]</scope>
    <source>
        <strain evidence="2">JCM 17741 / KACC 18427 / KCTC 11700BP / SN2</strain>
    </source>
</reference>